<dbReference type="Proteomes" id="UP000184204">
    <property type="component" value="Unassembled WGS sequence"/>
</dbReference>
<evidence type="ECO:0000259" key="1">
    <source>
        <dbReference type="Pfam" id="PF07561"/>
    </source>
</evidence>
<dbReference type="AlphaFoldDB" id="A0A0X8VD95"/>
<accession>A0A0X8VD95</accession>
<evidence type="ECO:0000313" key="4">
    <source>
        <dbReference type="Proteomes" id="UP000068026"/>
    </source>
</evidence>
<evidence type="ECO:0000313" key="5">
    <source>
        <dbReference type="Proteomes" id="UP000184204"/>
    </source>
</evidence>
<reference evidence="2 4" key="1">
    <citation type="journal article" date="2016" name="Genome Announc.">
        <title>Complete Genome Sequence of the Amino Acid-Fermenting Clostridium propionicum X2 (DSM 1682).</title>
        <authorList>
            <person name="Poehlein A."/>
            <person name="Schlien K."/>
            <person name="Chowdhury N.P."/>
            <person name="Gottschalk G."/>
            <person name="Buckel W."/>
            <person name="Daniel R."/>
        </authorList>
    </citation>
    <scope>NUCLEOTIDE SEQUENCE [LARGE SCALE GENOMIC DNA]</scope>
    <source>
        <strain evidence="2 4">X2</strain>
    </source>
</reference>
<keyword evidence="4" id="KW-1185">Reference proteome</keyword>
<dbReference type="OrthoDB" id="1756089at2"/>
<evidence type="ECO:0000313" key="3">
    <source>
        <dbReference type="EMBL" id="SHE87567.1"/>
    </source>
</evidence>
<reference evidence="5" key="3">
    <citation type="submission" date="2016-11" db="EMBL/GenBank/DDBJ databases">
        <authorList>
            <person name="Jaros S."/>
            <person name="Januszkiewicz K."/>
            <person name="Wedrychowicz H."/>
        </authorList>
    </citation>
    <scope>NUCLEOTIDE SEQUENCE [LARGE SCALE GENOMIC DNA]</scope>
    <source>
        <strain evidence="5">DSM 1682</strain>
    </source>
</reference>
<dbReference type="KEGG" id="cpro:CPRO_20410"/>
<dbReference type="InterPro" id="IPR011437">
    <property type="entry name" value="DUF1540"/>
</dbReference>
<reference evidence="4" key="2">
    <citation type="submission" date="2016-01" db="EMBL/GenBank/DDBJ databases">
        <authorList>
            <person name="Poehlein A."/>
            <person name="Schlien K."/>
            <person name="Gottschalk G."/>
            <person name="Buckel W."/>
            <person name="Daniel R."/>
        </authorList>
    </citation>
    <scope>NUCLEOTIDE SEQUENCE [LARGE SCALE GENOMIC DNA]</scope>
    <source>
        <strain evidence="4">X2</strain>
    </source>
</reference>
<name>A0A0X8VD95_ANAPI</name>
<dbReference type="RefSeq" id="WP_072743652.1">
    <property type="nucleotide sequence ID" value="NZ_CP014223.1"/>
</dbReference>
<dbReference type="Pfam" id="PF07561">
    <property type="entry name" value="DUF1540"/>
    <property type="match status" value="1"/>
</dbReference>
<dbReference type="EMBL" id="CP014223">
    <property type="protein sequence ID" value="AMJ41622.1"/>
    <property type="molecule type" value="Genomic_DNA"/>
</dbReference>
<dbReference type="Proteomes" id="UP000068026">
    <property type="component" value="Chromosome"/>
</dbReference>
<proteinExistence type="predicted"/>
<organism evidence="3 5">
    <name type="scientific">Anaerotignum propionicum DSM 1682</name>
    <dbReference type="NCBI Taxonomy" id="991789"/>
    <lineage>
        <taxon>Bacteria</taxon>
        <taxon>Bacillati</taxon>
        <taxon>Bacillota</taxon>
        <taxon>Clostridia</taxon>
        <taxon>Lachnospirales</taxon>
        <taxon>Anaerotignaceae</taxon>
        <taxon>Anaerotignum</taxon>
    </lineage>
</organism>
<sequence>MEKCNECIKCTVEKCRHHHNAKNYCTLDAIQVGTHEGNPTMDQCTDCQSFVVK</sequence>
<reference evidence="3" key="4">
    <citation type="submission" date="2016-11" db="EMBL/GenBank/DDBJ databases">
        <authorList>
            <person name="Varghese N."/>
            <person name="Submissions S."/>
        </authorList>
    </citation>
    <scope>NUCLEOTIDE SEQUENCE</scope>
    <source>
        <strain evidence="3">DSM 1682</strain>
    </source>
</reference>
<evidence type="ECO:0000313" key="2">
    <source>
        <dbReference type="EMBL" id="AMJ41622.1"/>
    </source>
</evidence>
<gene>
    <name evidence="2" type="ORF">CPRO_20410</name>
    <name evidence="3" type="ORF">SAMN02745151_02062</name>
</gene>
<dbReference type="EMBL" id="FQUA01000009">
    <property type="protein sequence ID" value="SHE87567.1"/>
    <property type="molecule type" value="Genomic_DNA"/>
</dbReference>
<feature type="domain" description="DUF1540" evidence="1">
    <location>
        <begin position="8"/>
        <end position="50"/>
    </location>
</feature>
<protein>
    <recommendedName>
        <fullName evidence="1">DUF1540 domain-containing protein</fullName>
    </recommendedName>
</protein>